<keyword evidence="1" id="KW-0732">Signal</keyword>
<comment type="caution">
    <text evidence="2">The sequence shown here is derived from an EMBL/GenBank/DDBJ whole genome shotgun (WGS) entry which is preliminary data.</text>
</comment>
<sequence>MYWKKTVTSVVITTSLMTTGYTALAAEPTETANLAAPAASYTLTDALSVDIKSVLNEHVLEGTRIGVVVRMKNNSGAITRVPEYELRVKTADGVEYTLQPSASNPKSIQPRANTELSYMSVIDRTDNVTLSEVNWTDVDYYVYPKTETLIVAAPIAGQSWKGSDMAITDPMAVKKWGETFKIASFESPLVYTPVSIEKEMTDKGTVQVVQLLVKNPSEGRETLPDFTLDGKSDTQVYAGKRVEQGDIVLEAKEQKYIHYAISTDNDTVLSSINLLTPEKFAQSGNGGQPTLVNYNVGRLNILLQSTGAGTAYPVYQMGSAMKFDSLSDLIHPNMQVSLVEFHMDANEEEGSKNVTAKFKLTNNSDMPIAVPEFQTDLVSADGYTYSGNRQLISTKSVLPNSSLVVSYSYTLPNSEQGNGLALKVQDTQKAAPYKTTIAAYSVVLQPDEPENEFKVYPFGAKVTYWTITPIFNRLGNSLTYSYKARFDLELTRDESVQVDPSFSKLQFEIYDSIGRLIGTTTGKFIGAGRLVTGENNIIFESTTEQFERPLTIRVYELFTTQAGESKRLLGVFKQ</sequence>
<evidence type="ECO:0008006" key="4">
    <source>
        <dbReference type="Google" id="ProtNLM"/>
    </source>
</evidence>
<organism evidence="2 3">
    <name type="scientific">Paenibacillus vulneris</name>
    <dbReference type="NCBI Taxonomy" id="1133364"/>
    <lineage>
        <taxon>Bacteria</taxon>
        <taxon>Bacillati</taxon>
        <taxon>Bacillota</taxon>
        <taxon>Bacilli</taxon>
        <taxon>Bacillales</taxon>
        <taxon>Paenibacillaceae</taxon>
        <taxon>Paenibacillus</taxon>
    </lineage>
</organism>
<accession>A0ABW3UTS1</accession>
<feature type="chain" id="PRO_5046400786" description="DUF4352 domain-containing protein" evidence="1">
    <location>
        <begin position="26"/>
        <end position="574"/>
    </location>
</feature>
<evidence type="ECO:0000256" key="1">
    <source>
        <dbReference type="SAM" id="SignalP"/>
    </source>
</evidence>
<protein>
    <recommendedName>
        <fullName evidence="4">DUF4352 domain-containing protein</fullName>
    </recommendedName>
</protein>
<keyword evidence="3" id="KW-1185">Reference proteome</keyword>
<evidence type="ECO:0000313" key="3">
    <source>
        <dbReference type="Proteomes" id="UP001597180"/>
    </source>
</evidence>
<proteinExistence type="predicted"/>
<feature type="signal peptide" evidence="1">
    <location>
        <begin position="1"/>
        <end position="25"/>
    </location>
</feature>
<dbReference type="RefSeq" id="WP_345590550.1">
    <property type="nucleotide sequence ID" value="NZ_BAABJG010000022.1"/>
</dbReference>
<name>A0ABW3UTS1_9BACL</name>
<reference evidence="3" key="1">
    <citation type="journal article" date="2019" name="Int. J. Syst. Evol. Microbiol.">
        <title>The Global Catalogue of Microorganisms (GCM) 10K type strain sequencing project: providing services to taxonomists for standard genome sequencing and annotation.</title>
        <authorList>
            <consortium name="The Broad Institute Genomics Platform"/>
            <consortium name="The Broad Institute Genome Sequencing Center for Infectious Disease"/>
            <person name="Wu L."/>
            <person name="Ma J."/>
        </authorList>
    </citation>
    <scope>NUCLEOTIDE SEQUENCE [LARGE SCALE GENOMIC DNA]</scope>
    <source>
        <strain evidence="3">CCUG 53270</strain>
    </source>
</reference>
<evidence type="ECO:0000313" key="2">
    <source>
        <dbReference type="EMBL" id="MFD1223271.1"/>
    </source>
</evidence>
<dbReference type="EMBL" id="JBHTLU010000034">
    <property type="protein sequence ID" value="MFD1223271.1"/>
    <property type="molecule type" value="Genomic_DNA"/>
</dbReference>
<dbReference type="Proteomes" id="UP001597180">
    <property type="component" value="Unassembled WGS sequence"/>
</dbReference>
<gene>
    <name evidence="2" type="ORF">ACFQ4B_24435</name>
</gene>